<feature type="transmembrane region" description="Helical" evidence="8">
    <location>
        <begin position="111"/>
        <end position="132"/>
    </location>
</feature>
<dbReference type="PROSITE" id="PS50850">
    <property type="entry name" value="MFS"/>
    <property type="match status" value="1"/>
</dbReference>
<accession>A0ABP5T213</accession>
<sequence length="478" mass="50789">MPPTDRGNGPASGNPIVYLIAGVSALGGLLFGYDTGIISSALLVISEDFALNAQMKELVTSMILVGAIVGALVAGGLADRFGRRRILFAVAVVFAAGAVFAALAPNVGSLILVRFVLGLSVGGASGMVPVYIAELSPARIRGGLMVFFQLMVAVGQLLSYVVGYGLAENGGWRWMFALAAIPAVVLYLGMLFLPETPQWLIKRGRVDEARRVLARVRAEDADTEAELGEIREIERNEGDGGRRELLKGWVRPALVVGFGIAMFSQLTGINAMVYYAPTMLTDAGFGDSAALLTGIGVGIALVVSAALGTLLVDRLGRRRILLWLLPGSAMSMAVLASAFLSPGLSPEMQWVVVIGLLAYIAFNGGSIQVVVWLIGPEVFPLSVRGLAMSLASVTVWVFDLLIALTALSTIEAIGRTGLFAIYALMNVLCWVFVYFLVPETNGRGLEEIERALLRRGRFKANLDEVSRGAIDSGRDAVR</sequence>
<dbReference type="PANTHER" id="PTHR48020">
    <property type="entry name" value="PROTON MYO-INOSITOL COTRANSPORTER"/>
    <property type="match status" value="1"/>
</dbReference>
<dbReference type="InterPro" id="IPR005828">
    <property type="entry name" value="MFS_sugar_transport-like"/>
</dbReference>
<dbReference type="PROSITE" id="PS00217">
    <property type="entry name" value="SUGAR_TRANSPORT_2"/>
    <property type="match status" value="1"/>
</dbReference>
<evidence type="ECO:0000256" key="5">
    <source>
        <dbReference type="ARBA" id="ARBA00022989"/>
    </source>
</evidence>
<dbReference type="PANTHER" id="PTHR48020:SF12">
    <property type="entry name" value="PROTON MYO-INOSITOL COTRANSPORTER"/>
    <property type="match status" value="1"/>
</dbReference>
<dbReference type="InterPro" id="IPR005829">
    <property type="entry name" value="Sugar_transporter_CS"/>
</dbReference>
<proteinExistence type="inferred from homology"/>
<feature type="transmembrane region" description="Helical" evidence="8">
    <location>
        <begin position="288"/>
        <end position="308"/>
    </location>
</feature>
<gene>
    <name evidence="10" type="ORF">GCM10009854_20690</name>
</gene>
<evidence type="ECO:0000256" key="4">
    <source>
        <dbReference type="ARBA" id="ARBA00022692"/>
    </source>
</evidence>
<evidence type="ECO:0000256" key="2">
    <source>
        <dbReference type="ARBA" id="ARBA00010992"/>
    </source>
</evidence>
<dbReference type="SUPFAM" id="SSF103473">
    <property type="entry name" value="MFS general substrate transporter"/>
    <property type="match status" value="1"/>
</dbReference>
<dbReference type="Pfam" id="PF00083">
    <property type="entry name" value="Sugar_tr"/>
    <property type="match status" value="1"/>
</dbReference>
<feature type="transmembrane region" description="Helical" evidence="8">
    <location>
        <begin position="172"/>
        <end position="193"/>
    </location>
</feature>
<dbReference type="Gene3D" id="1.20.1250.20">
    <property type="entry name" value="MFS general substrate transporter like domains"/>
    <property type="match status" value="1"/>
</dbReference>
<dbReference type="Proteomes" id="UP001501218">
    <property type="component" value="Unassembled WGS sequence"/>
</dbReference>
<evidence type="ECO:0000256" key="8">
    <source>
        <dbReference type="SAM" id="Phobius"/>
    </source>
</evidence>
<reference evidence="11" key="1">
    <citation type="journal article" date="2019" name="Int. J. Syst. Evol. Microbiol.">
        <title>The Global Catalogue of Microorganisms (GCM) 10K type strain sequencing project: providing services to taxonomists for standard genome sequencing and annotation.</title>
        <authorList>
            <consortium name="The Broad Institute Genomics Platform"/>
            <consortium name="The Broad Institute Genome Sequencing Center for Infectious Disease"/>
            <person name="Wu L."/>
            <person name="Ma J."/>
        </authorList>
    </citation>
    <scope>NUCLEOTIDE SEQUENCE [LARGE SCALE GENOMIC DNA]</scope>
    <source>
        <strain evidence="11">JCM 16221</strain>
    </source>
</reference>
<dbReference type="EMBL" id="BAAARA010000005">
    <property type="protein sequence ID" value="GAA2343814.1"/>
    <property type="molecule type" value="Genomic_DNA"/>
</dbReference>
<dbReference type="RefSeq" id="WP_344129293.1">
    <property type="nucleotide sequence ID" value="NZ_BAAARA010000005.1"/>
</dbReference>
<feature type="transmembrane region" description="Helical" evidence="8">
    <location>
        <begin position="320"/>
        <end position="344"/>
    </location>
</feature>
<evidence type="ECO:0000256" key="3">
    <source>
        <dbReference type="ARBA" id="ARBA00022448"/>
    </source>
</evidence>
<feature type="transmembrane region" description="Helical" evidence="8">
    <location>
        <begin position="144"/>
        <end position="166"/>
    </location>
</feature>
<feature type="transmembrane region" description="Helical" evidence="8">
    <location>
        <begin position="350"/>
        <end position="374"/>
    </location>
</feature>
<keyword evidence="4 8" id="KW-0812">Transmembrane</keyword>
<name>A0ABP5T213_9PSEU</name>
<evidence type="ECO:0000259" key="9">
    <source>
        <dbReference type="PROSITE" id="PS50850"/>
    </source>
</evidence>
<protein>
    <submittedName>
        <fullName evidence="10">Sugar porter family MFS transporter</fullName>
    </submittedName>
</protein>
<dbReference type="InterPro" id="IPR036259">
    <property type="entry name" value="MFS_trans_sf"/>
</dbReference>
<feature type="transmembrane region" description="Helical" evidence="8">
    <location>
        <begin position="58"/>
        <end position="78"/>
    </location>
</feature>
<keyword evidence="6 8" id="KW-0472">Membrane</keyword>
<feature type="transmembrane region" description="Helical" evidence="8">
    <location>
        <begin position="253"/>
        <end position="276"/>
    </location>
</feature>
<evidence type="ECO:0000313" key="11">
    <source>
        <dbReference type="Proteomes" id="UP001501218"/>
    </source>
</evidence>
<evidence type="ECO:0000256" key="6">
    <source>
        <dbReference type="ARBA" id="ARBA00023136"/>
    </source>
</evidence>
<dbReference type="NCBIfam" id="TIGR00879">
    <property type="entry name" value="SP"/>
    <property type="match status" value="1"/>
</dbReference>
<dbReference type="PRINTS" id="PR00171">
    <property type="entry name" value="SUGRTRNSPORT"/>
</dbReference>
<feature type="transmembrane region" description="Helical" evidence="8">
    <location>
        <begin position="85"/>
        <end position="105"/>
    </location>
</feature>
<evidence type="ECO:0000256" key="7">
    <source>
        <dbReference type="RuleBase" id="RU003346"/>
    </source>
</evidence>
<dbReference type="InterPro" id="IPR020846">
    <property type="entry name" value="MFS_dom"/>
</dbReference>
<comment type="caution">
    <text evidence="10">The sequence shown here is derived from an EMBL/GenBank/DDBJ whole genome shotgun (WGS) entry which is preliminary data.</text>
</comment>
<evidence type="ECO:0000313" key="10">
    <source>
        <dbReference type="EMBL" id="GAA2343814.1"/>
    </source>
</evidence>
<evidence type="ECO:0000256" key="1">
    <source>
        <dbReference type="ARBA" id="ARBA00004651"/>
    </source>
</evidence>
<comment type="subcellular location">
    <subcellularLocation>
        <location evidence="1">Cell membrane</location>
        <topology evidence="1">Multi-pass membrane protein</topology>
    </subcellularLocation>
</comment>
<keyword evidence="5 8" id="KW-1133">Transmembrane helix</keyword>
<feature type="transmembrane region" description="Helical" evidence="8">
    <location>
        <begin position="16"/>
        <end position="46"/>
    </location>
</feature>
<dbReference type="InterPro" id="IPR003663">
    <property type="entry name" value="Sugar/inositol_transpt"/>
</dbReference>
<feature type="domain" description="Major facilitator superfamily (MFS) profile" evidence="9">
    <location>
        <begin position="20"/>
        <end position="441"/>
    </location>
</feature>
<dbReference type="InterPro" id="IPR050814">
    <property type="entry name" value="Myo-inositol_Transporter"/>
</dbReference>
<keyword evidence="11" id="KW-1185">Reference proteome</keyword>
<comment type="similarity">
    <text evidence="2 7">Belongs to the major facilitator superfamily. Sugar transporter (TC 2.A.1.1) family.</text>
</comment>
<feature type="transmembrane region" description="Helical" evidence="8">
    <location>
        <begin position="386"/>
        <end position="407"/>
    </location>
</feature>
<feature type="transmembrane region" description="Helical" evidence="8">
    <location>
        <begin position="419"/>
        <end position="437"/>
    </location>
</feature>
<dbReference type="PROSITE" id="PS00216">
    <property type="entry name" value="SUGAR_TRANSPORT_1"/>
    <property type="match status" value="1"/>
</dbReference>
<organism evidence="10 11">
    <name type="scientific">Saccharopolyspora halophila</name>
    <dbReference type="NCBI Taxonomy" id="405551"/>
    <lineage>
        <taxon>Bacteria</taxon>
        <taxon>Bacillati</taxon>
        <taxon>Actinomycetota</taxon>
        <taxon>Actinomycetes</taxon>
        <taxon>Pseudonocardiales</taxon>
        <taxon>Pseudonocardiaceae</taxon>
        <taxon>Saccharopolyspora</taxon>
    </lineage>
</organism>
<keyword evidence="3 7" id="KW-0813">Transport</keyword>